<evidence type="ECO:0000313" key="5">
    <source>
        <dbReference type="Proteomes" id="UP000004038"/>
    </source>
</evidence>
<evidence type="ECO:0000313" key="4">
    <source>
        <dbReference type="EMBL" id="EHK79713.1"/>
    </source>
</evidence>
<dbReference type="InterPro" id="IPR007712">
    <property type="entry name" value="RelE/ParE_toxin"/>
</dbReference>
<dbReference type="InterPro" id="IPR051803">
    <property type="entry name" value="TA_system_RelE-like_toxin"/>
</dbReference>
<accession>H0FT25</accession>
<dbReference type="PATRIC" id="fig|1107881.3.peg.296"/>
<feature type="region of interest" description="Disordered" evidence="3">
    <location>
        <begin position="101"/>
        <end position="122"/>
    </location>
</feature>
<organism evidence="4 5">
    <name type="scientific">Sinorhizobium meliloti CCNWSX0020</name>
    <dbReference type="NCBI Taxonomy" id="1107881"/>
    <lineage>
        <taxon>Bacteria</taxon>
        <taxon>Pseudomonadati</taxon>
        <taxon>Pseudomonadota</taxon>
        <taxon>Alphaproteobacteria</taxon>
        <taxon>Hyphomicrobiales</taxon>
        <taxon>Rhizobiaceae</taxon>
        <taxon>Sinorhizobium/Ensifer group</taxon>
        <taxon>Sinorhizobium</taxon>
    </lineage>
</organism>
<keyword evidence="2" id="KW-1277">Toxin-antitoxin system</keyword>
<dbReference type="InterPro" id="IPR035093">
    <property type="entry name" value="RelE/ParE_toxin_dom_sf"/>
</dbReference>
<sequence>MQGLRRLDDIGAFIEKDNPDAAARVVARIVAAVDSLADLPGTGRVGRIKGTREIVLTDIPYIIPYRVGRDIEIITVMHAHQKWPRCFRSGRPKNIAVIYSKKSRRGMRPENRTHFSSARSNT</sequence>
<dbReference type="Pfam" id="PF05016">
    <property type="entry name" value="ParE_toxin"/>
    <property type="match status" value="1"/>
</dbReference>
<evidence type="ECO:0000256" key="1">
    <source>
        <dbReference type="ARBA" id="ARBA00006226"/>
    </source>
</evidence>
<dbReference type="PANTHER" id="PTHR33755:SF6">
    <property type="entry name" value="PLASMID STABILIZATION SYSTEM PROTEIN"/>
    <property type="match status" value="1"/>
</dbReference>
<gene>
    <name evidence="4" type="ORF">SM0020_01450</name>
</gene>
<name>H0FT25_RHIML</name>
<evidence type="ECO:0000256" key="3">
    <source>
        <dbReference type="SAM" id="MobiDB-lite"/>
    </source>
</evidence>
<comment type="similarity">
    <text evidence="1">Belongs to the RelE toxin family.</text>
</comment>
<dbReference type="PANTHER" id="PTHR33755">
    <property type="entry name" value="TOXIN PARE1-RELATED"/>
    <property type="match status" value="1"/>
</dbReference>
<proteinExistence type="inferred from homology"/>
<dbReference type="EMBL" id="AGVV01000002">
    <property type="protein sequence ID" value="EHK79713.1"/>
    <property type="molecule type" value="Genomic_DNA"/>
</dbReference>
<dbReference type="Gene3D" id="3.30.2310.20">
    <property type="entry name" value="RelE-like"/>
    <property type="match status" value="1"/>
</dbReference>
<protein>
    <submittedName>
        <fullName evidence="4">RelE/StbE family addiction module toxin</fullName>
    </submittedName>
</protein>
<dbReference type="AlphaFoldDB" id="H0FT25"/>
<reference evidence="4 5" key="1">
    <citation type="journal article" date="2012" name="J. Bacteriol.">
        <title>Draft Genome Sequence of Sinorhizobium meliloti CCNWSX0020, a Nitrogen-Fixing Symbiont with Copper Tolerance Capability Isolated from Lead-Zinc Mine Tailings.</title>
        <authorList>
            <person name="Li Z."/>
            <person name="Ma Z."/>
            <person name="Hao X."/>
            <person name="Wei G."/>
        </authorList>
    </citation>
    <scope>NUCLEOTIDE SEQUENCE [LARGE SCALE GENOMIC DNA]</scope>
    <source>
        <strain evidence="4 5">CCNWSX0020</strain>
    </source>
</reference>
<dbReference type="Proteomes" id="UP000004038">
    <property type="component" value="Unassembled WGS sequence"/>
</dbReference>
<evidence type="ECO:0000256" key="2">
    <source>
        <dbReference type="ARBA" id="ARBA00022649"/>
    </source>
</evidence>